<evidence type="ECO:0000313" key="2">
    <source>
        <dbReference type="Proteomes" id="UP001328107"/>
    </source>
</evidence>
<dbReference type="AlphaFoldDB" id="A0AAN5I375"/>
<dbReference type="EMBL" id="BTRK01000004">
    <property type="protein sequence ID" value="GMR50323.1"/>
    <property type="molecule type" value="Genomic_DNA"/>
</dbReference>
<keyword evidence="2" id="KW-1185">Reference proteome</keyword>
<protein>
    <recommendedName>
        <fullName evidence="3">F-box domain-containing protein</fullName>
    </recommendedName>
</protein>
<accession>A0AAN5I375</accession>
<comment type="caution">
    <text evidence="1">The sequence shown here is derived from an EMBL/GenBank/DDBJ whole genome shotgun (WGS) entry which is preliminary data.</text>
</comment>
<feature type="non-terminal residue" evidence="1">
    <location>
        <position position="1"/>
    </location>
</feature>
<gene>
    <name evidence="1" type="ORF">PMAYCL1PPCAC_20518</name>
</gene>
<evidence type="ECO:0008006" key="3">
    <source>
        <dbReference type="Google" id="ProtNLM"/>
    </source>
</evidence>
<dbReference type="Proteomes" id="UP001328107">
    <property type="component" value="Unassembled WGS sequence"/>
</dbReference>
<name>A0AAN5I375_9BILA</name>
<organism evidence="1 2">
    <name type="scientific">Pristionchus mayeri</name>
    <dbReference type="NCBI Taxonomy" id="1317129"/>
    <lineage>
        <taxon>Eukaryota</taxon>
        <taxon>Metazoa</taxon>
        <taxon>Ecdysozoa</taxon>
        <taxon>Nematoda</taxon>
        <taxon>Chromadorea</taxon>
        <taxon>Rhabditida</taxon>
        <taxon>Rhabditina</taxon>
        <taxon>Diplogasteromorpha</taxon>
        <taxon>Diplogasteroidea</taxon>
        <taxon>Neodiplogasteridae</taxon>
        <taxon>Pristionchus</taxon>
    </lineage>
</organism>
<sequence>HMPECPPIKRAHYCARHPHTQESPTGESILDKLPEVLLHQLFDHTPSSIMNLKMVCHTLRQIVERYIQQARTVLLIDKIEVCWSKKRVIRIFVPTDKSDLFELRLKHFVISAQFSRSRIMRYCKESHMMYFLDFKKIRKNSEGSIIDRLNACLGGVCSNSLERRSTTKFVFEHQFDERCRGIVRKILRGLNIYELRVECADDEDCAFICQLIEAHAVDAISLTVFSPTISDPGMGLGAIRCFAEIM</sequence>
<proteinExistence type="predicted"/>
<evidence type="ECO:0000313" key="1">
    <source>
        <dbReference type="EMBL" id="GMR50323.1"/>
    </source>
</evidence>
<reference evidence="2" key="1">
    <citation type="submission" date="2022-10" db="EMBL/GenBank/DDBJ databases">
        <title>Genome assembly of Pristionchus species.</title>
        <authorList>
            <person name="Yoshida K."/>
            <person name="Sommer R.J."/>
        </authorList>
    </citation>
    <scope>NUCLEOTIDE SEQUENCE [LARGE SCALE GENOMIC DNA]</scope>
    <source>
        <strain evidence="2">RS5460</strain>
    </source>
</reference>